<dbReference type="Pfam" id="PF01150">
    <property type="entry name" value="GDA1_CD39"/>
    <property type="match status" value="1"/>
</dbReference>
<protein>
    <submittedName>
        <fullName evidence="8">Probable apyrase 6 isoform X1</fullName>
    </submittedName>
</protein>
<keyword evidence="2 5" id="KW-0378">Hydrolase</keyword>
<evidence type="ECO:0000313" key="7">
    <source>
        <dbReference type="Proteomes" id="UP000228380"/>
    </source>
</evidence>
<name>A0A8B7CTY0_PHODC</name>
<comment type="similarity">
    <text evidence="1 5">Belongs to the GDA1/CD39 NTPase family.</text>
</comment>
<keyword evidence="6" id="KW-0812">Transmembrane</keyword>
<dbReference type="RefSeq" id="XP_008806007.2">
    <property type="nucleotide sequence ID" value="XM_008807785.4"/>
</dbReference>
<reference evidence="8" key="2">
    <citation type="submission" date="2025-08" db="UniProtKB">
        <authorList>
            <consortium name="RefSeq"/>
        </authorList>
    </citation>
    <scope>IDENTIFICATION</scope>
    <source>
        <tissue evidence="8">Young leaves</tissue>
    </source>
</reference>
<gene>
    <name evidence="8" type="primary">LOC103718805</name>
</gene>
<evidence type="ECO:0000256" key="4">
    <source>
        <dbReference type="PIRSR" id="PIRSR600407-2"/>
    </source>
</evidence>
<evidence type="ECO:0000313" key="8">
    <source>
        <dbReference type="RefSeq" id="XP_008806007.2"/>
    </source>
</evidence>
<feature type="binding site" evidence="4">
    <location>
        <begin position="215"/>
        <end position="219"/>
    </location>
    <ligand>
        <name>ATP</name>
        <dbReference type="ChEBI" id="CHEBI:30616"/>
    </ligand>
</feature>
<keyword evidence="6" id="KW-1133">Transmembrane helix</keyword>
<evidence type="ECO:0000256" key="1">
    <source>
        <dbReference type="ARBA" id="ARBA00009283"/>
    </source>
</evidence>
<sequence length="518" mass="56623">MDAPKLLIRPLPPRPSLLSRISPPAHRHHRGTLWILVAAAAAVAVVLFLLIASLSSPSPRFGIVIDAGSSGTRIHVFGFKGESGMVPSIDWGSTAVMRVTPGLSAFSGDPERAGASLAELLEFAKGRVAKDQWEKTDVRLMATAGLRMLAVEVKESILESCRRVLRSSGFHFQDDWATVIPGSDEGTYAWVAANYALGTLGGDPQKTTGIIELGGASAQVTFVSNEPLPAEFLQVLKFGETTYNLYSNSFLLYGQNVAHESLQKLLSSRSPKASAESVQEGILIDPCSPKGYSYVGEPADVPNSELEHQPIAQAGGNFSACRSAASILLQKEKDNCLYQKCHMGSTFIPKLQGSFLATENFFFTTKFFGLSPTSSLSDLMLAGEQFCGEYWSKLKEKYHTLAEEDLSRYCFSSAYIVALLHDSLGFALDDRRIVFANQAGNIQVEWALGAFIMQTIAARSYHSSWITSMVQPGSLALLLFVVSTLLIFAAWLVSKWRRPQLKTIYDLEKGRYIVTRVN</sequence>
<evidence type="ECO:0000256" key="3">
    <source>
        <dbReference type="PIRSR" id="PIRSR600407-1"/>
    </source>
</evidence>
<dbReference type="PANTHER" id="PTHR11782:SF3">
    <property type="entry name" value="APYRASE 6-RELATED"/>
    <property type="match status" value="1"/>
</dbReference>
<evidence type="ECO:0000256" key="2">
    <source>
        <dbReference type="ARBA" id="ARBA00022801"/>
    </source>
</evidence>
<dbReference type="GO" id="GO:0005524">
    <property type="term" value="F:ATP binding"/>
    <property type="evidence" value="ECO:0007669"/>
    <property type="project" value="UniProtKB-KW"/>
</dbReference>
<keyword evidence="6" id="KW-0472">Membrane</keyword>
<evidence type="ECO:0000256" key="5">
    <source>
        <dbReference type="RuleBase" id="RU003833"/>
    </source>
</evidence>
<dbReference type="OrthoDB" id="6372431at2759"/>
<proteinExistence type="inferred from homology"/>
<keyword evidence="4" id="KW-0067">ATP-binding</keyword>
<feature type="transmembrane region" description="Helical" evidence="6">
    <location>
        <begin position="473"/>
        <end position="493"/>
    </location>
</feature>
<reference evidence="7" key="1">
    <citation type="journal article" date="2019" name="Nat. Commun.">
        <title>Genome-wide association mapping of date palm fruit traits.</title>
        <authorList>
            <person name="Hazzouri K.M."/>
            <person name="Gros-Balthazard M."/>
            <person name="Flowers J.M."/>
            <person name="Copetti D."/>
            <person name="Lemansour A."/>
            <person name="Lebrun M."/>
            <person name="Masmoudi K."/>
            <person name="Ferrand S."/>
            <person name="Dhar M.I."/>
            <person name="Fresquez Z.A."/>
            <person name="Rosas U."/>
            <person name="Zhang J."/>
            <person name="Talag J."/>
            <person name="Lee S."/>
            <person name="Kudrna D."/>
            <person name="Powell R.F."/>
            <person name="Leitch I.J."/>
            <person name="Krueger R.R."/>
            <person name="Wing R.A."/>
            <person name="Amiri K.M.A."/>
            <person name="Purugganan M.D."/>
        </authorList>
    </citation>
    <scope>NUCLEOTIDE SEQUENCE [LARGE SCALE GENOMIC DNA]</scope>
    <source>
        <strain evidence="7">cv. Khalas</strain>
    </source>
</reference>
<evidence type="ECO:0000256" key="6">
    <source>
        <dbReference type="SAM" id="Phobius"/>
    </source>
</evidence>
<dbReference type="GO" id="GO:0009134">
    <property type="term" value="P:nucleoside diphosphate catabolic process"/>
    <property type="evidence" value="ECO:0007669"/>
    <property type="project" value="TreeGrafter"/>
</dbReference>
<dbReference type="PROSITE" id="PS01238">
    <property type="entry name" value="GDA1_CD39_NTPASE"/>
    <property type="match status" value="1"/>
</dbReference>
<feature type="transmembrane region" description="Helical" evidence="6">
    <location>
        <begin position="33"/>
        <end position="54"/>
    </location>
</feature>
<keyword evidence="4" id="KW-0547">Nucleotide-binding</keyword>
<feature type="active site" description="Proton acceptor" evidence="3">
    <location>
        <position position="185"/>
    </location>
</feature>
<dbReference type="GO" id="GO:0017110">
    <property type="term" value="F:nucleoside diphosphate phosphatase activity"/>
    <property type="evidence" value="ECO:0007669"/>
    <property type="project" value="TreeGrafter"/>
</dbReference>
<keyword evidence="7" id="KW-1185">Reference proteome</keyword>
<dbReference type="AlphaFoldDB" id="A0A8B7CTY0"/>
<dbReference type="Proteomes" id="UP000228380">
    <property type="component" value="Chromosome 8"/>
</dbReference>
<dbReference type="GeneID" id="103718805"/>
<dbReference type="KEGG" id="pda:103718805"/>
<dbReference type="InterPro" id="IPR000407">
    <property type="entry name" value="GDA1_CD39_NTPase"/>
</dbReference>
<dbReference type="GO" id="GO:0016020">
    <property type="term" value="C:membrane"/>
    <property type="evidence" value="ECO:0007669"/>
    <property type="project" value="TreeGrafter"/>
</dbReference>
<accession>A0A8B7CTY0</accession>
<dbReference type="PANTHER" id="PTHR11782">
    <property type="entry name" value="ADENOSINE/GUANOSINE DIPHOSPHATASE"/>
    <property type="match status" value="1"/>
</dbReference>
<organism evidence="7 8">
    <name type="scientific">Phoenix dactylifera</name>
    <name type="common">Date palm</name>
    <dbReference type="NCBI Taxonomy" id="42345"/>
    <lineage>
        <taxon>Eukaryota</taxon>
        <taxon>Viridiplantae</taxon>
        <taxon>Streptophyta</taxon>
        <taxon>Embryophyta</taxon>
        <taxon>Tracheophyta</taxon>
        <taxon>Spermatophyta</taxon>
        <taxon>Magnoliopsida</taxon>
        <taxon>Liliopsida</taxon>
        <taxon>Arecaceae</taxon>
        <taxon>Coryphoideae</taxon>
        <taxon>Phoeniceae</taxon>
        <taxon>Phoenix</taxon>
    </lineage>
</organism>
<dbReference type="Gene3D" id="3.30.420.150">
    <property type="entry name" value="Exopolyphosphatase. Domain 2"/>
    <property type="match status" value="1"/>
</dbReference>
<dbReference type="Gene3D" id="3.30.420.40">
    <property type="match status" value="1"/>
</dbReference>